<reference evidence="2" key="2">
    <citation type="submission" date="2020-09" db="EMBL/GenBank/DDBJ databases">
        <authorList>
            <person name="Sun Q."/>
            <person name="Ohkuma M."/>
        </authorList>
    </citation>
    <scope>NUCLEOTIDE SEQUENCE</scope>
    <source>
        <strain evidence="2">JCM 4391</strain>
    </source>
</reference>
<comment type="caution">
    <text evidence="2">The sequence shown here is derived from an EMBL/GenBank/DDBJ whole genome shotgun (WGS) entry which is preliminary data.</text>
</comment>
<keyword evidence="3" id="KW-1185">Reference proteome</keyword>
<feature type="compositionally biased region" description="Low complexity" evidence="1">
    <location>
        <begin position="320"/>
        <end position="330"/>
    </location>
</feature>
<feature type="compositionally biased region" description="Low complexity" evidence="1">
    <location>
        <begin position="407"/>
        <end position="418"/>
    </location>
</feature>
<dbReference type="EMBL" id="BMTP01000001">
    <property type="protein sequence ID" value="GGU19400.1"/>
    <property type="molecule type" value="Genomic_DNA"/>
</dbReference>
<feature type="compositionally biased region" description="Basic and acidic residues" evidence="1">
    <location>
        <begin position="1"/>
        <end position="17"/>
    </location>
</feature>
<feature type="region of interest" description="Disordered" evidence="1">
    <location>
        <begin position="1"/>
        <end position="24"/>
    </location>
</feature>
<dbReference type="AlphaFoldDB" id="A0A918HT82"/>
<proteinExistence type="predicted"/>
<feature type="region of interest" description="Disordered" evidence="1">
    <location>
        <begin position="396"/>
        <end position="420"/>
    </location>
</feature>
<gene>
    <name evidence="2" type="ORF">GCM10010274_02140</name>
</gene>
<feature type="region of interest" description="Disordered" evidence="1">
    <location>
        <begin position="44"/>
        <end position="107"/>
    </location>
</feature>
<organism evidence="2 3">
    <name type="scientific">Streptomyces lavendofoliae</name>
    <dbReference type="NCBI Taxonomy" id="67314"/>
    <lineage>
        <taxon>Bacteria</taxon>
        <taxon>Bacillati</taxon>
        <taxon>Actinomycetota</taxon>
        <taxon>Actinomycetes</taxon>
        <taxon>Kitasatosporales</taxon>
        <taxon>Streptomycetaceae</taxon>
        <taxon>Streptomyces</taxon>
    </lineage>
</organism>
<feature type="region of interest" description="Disordered" evidence="1">
    <location>
        <begin position="319"/>
        <end position="344"/>
    </location>
</feature>
<dbReference type="Proteomes" id="UP000636661">
    <property type="component" value="Unassembled WGS sequence"/>
</dbReference>
<protein>
    <submittedName>
        <fullName evidence="2">Membrane protein</fullName>
    </submittedName>
</protein>
<accession>A0A918HT82</accession>
<evidence type="ECO:0000313" key="3">
    <source>
        <dbReference type="Proteomes" id="UP000636661"/>
    </source>
</evidence>
<dbReference type="RefSeq" id="WP_189548475.1">
    <property type="nucleotide sequence ID" value="NZ_BMTP01000001.1"/>
</dbReference>
<feature type="compositionally biased region" description="Gly residues" evidence="1">
    <location>
        <begin position="78"/>
        <end position="90"/>
    </location>
</feature>
<evidence type="ECO:0000313" key="2">
    <source>
        <dbReference type="EMBL" id="GGU19400.1"/>
    </source>
</evidence>
<name>A0A918HT82_9ACTN</name>
<sequence>MSSTERDPAREPAPENPRRKRSPLAVASVAAAVLLAGGGGAYFATAASDGGGAHDGAPAAGGTQPPPLALDGHTEGGSAPGGTGTGGPGIAPGEPDPGGVVYRAAGPLPEGPGSAHVYRPAGTVGVDEVARLAGALGVNGTPRAAGSAWKVGPDKDGSGATLQVERQAPGVWTFGTAPAGDNCLKGKECPSTGAVSPDGLGGRPVDEAAAKKAAAPVLKALGQQDAKLDATQVMGAVRVVNADPVVGGLPTYGWSTGVQVGSDGSLTGGSGRLKAPVESHAYPVIGAAEALKLLNAGSGDGRVGTGGNIGGCATPAPLEGPGAKPAAPCEPGGPGGGPATGPAAKETVTVSGAVFGLAAHYTAGRPALVPSWLFEVAPKGGARPFTITYPAVAPEHLAPAPPPATPDAPTTPGTGKAPRQIDSYSVDGKILTARFWGGVCSKYTVEAEETGAQVRLRVVETPIEPGRVCILIAKEITATVTLDQPPGDRRIVDAASGERVPRR</sequence>
<evidence type="ECO:0000256" key="1">
    <source>
        <dbReference type="SAM" id="MobiDB-lite"/>
    </source>
</evidence>
<reference evidence="2" key="1">
    <citation type="journal article" date="2014" name="Int. J. Syst. Evol. Microbiol.">
        <title>Complete genome sequence of Corynebacterium casei LMG S-19264T (=DSM 44701T), isolated from a smear-ripened cheese.</title>
        <authorList>
            <consortium name="US DOE Joint Genome Institute (JGI-PGF)"/>
            <person name="Walter F."/>
            <person name="Albersmeier A."/>
            <person name="Kalinowski J."/>
            <person name="Ruckert C."/>
        </authorList>
    </citation>
    <scope>NUCLEOTIDE SEQUENCE</scope>
    <source>
        <strain evidence="2">JCM 4391</strain>
    </source>
</reference>